<evidence type="ECO:0000313" key="4">
    <source>
        <dbReference type="EMBL" id="KAK2590746.1"/>
    </source>
</evidence>
<dbReference type="Gene3D" id="1.25.40.20">
    <property type="entry name" value="Ankyrin repeat-containing domain"/>
    <property type="match status" value="2"/>
</dbReference>
<dbReference type="InterPro" id="IPR002110">
    <property type="entry name" value="Ankyrin_rpt"/>
</dbReference>
<keyword evidence="5" id="KW-1185">Reference proteome</keyword>
<dbReference type="SMART" id="SM00248">
    <property type="entry name" value="ANK"/>
    <property type="match status" value="2"/>
</dbReference>
<keyword evidence="1" id="KW-0677">Repeat</keyword>
<dbReference type="EMBL" id="JASWJB010000401">
    <property type="protein sequence ID" value="KAK2590746.1"/>
    <property type="molecule type" value="Genomic_DNA"/>
</dbReference>
<accession>A0AAJ0CD44</accession>
<dbReference type="PANTHER" id="PTHR10039:SF14">
    <property type="entry name" value="NACHT DOMAIN-CONTAINING PROTEIN"/>
    <property type="match status" value="1"/>
</dbReference>
<dbReference type="Gene3D" id="3.40.50.300">
    <property type="entry name" value="P-loop containing nucleotide triphosphate hydrolases"/>
    <property type="match status" value="1"/>
</dbReference>
<evidence type="ECO:0000313" key="5">
    <source>
        <dbReference type="Proteomes" id="UP001251528"/>
    </source>
</evidence>
<dbReference type="InterPro" id="IPR029058">
    <property type="entry name" value="AB_hydrolase_fold"/>
</dbReference>
<proteinExistence type="predicted"/>
<feature type="domain" description="NACHT" evidence="3">
    <location>
        <begin position="325"/>
        <end position="474"/>
    </location>
</feature>
<dbReference type="PROSITE" id="PS50297">
    <property type="entry name" value="ANK_REP_REGION"/>
    <property type="match status" value="1"/>
</dbReference>
<dbReference type="InterPro" id="IPR007111">
    <property type="entry name" value="NACHT_NTPase"/>
</dbReference>
<dbReference type="Pfam" id="PF23397">
    <property type="entry name" value="DUF7104"/>
    <property type="match status" value="5"/>
</dbReference>
<name>A0AAJ0CD44_9HYPO</name>
<evidence type="ECO:0000259" key="3">
    <source>
        <dbReference type="PROSITE" id="PS50837"/>
    </source>
</evidence>
<dbReference type="Pfam" id="PF22939">
    <property type="entry name" value="WHD_GPIID"/>
    <property type="match status" value="1"/>
</dbReference>
<organism evidence="4 5">
    <name type="scientific">Conoideocrella luteorostrata</name>
    <dbReference type="NCBI Taxonomy" id="1105319"/>
    <lineage>
        <taxon>Eukaryota</taxon>
        <taxon>Fungi</taxon>
        <taxon>Dikarya</taxon>
        <taxon>Ascomycota</taxon>
        <taxon>Pezizomycotina</taxon>
        <taxon>Sordariomycetes</taxon>
        <taxon>Hypocreomycetidae</taxon>
        <taxon>Hypocreales</taxon>
        <taxon>Clavicipitaceae</taxon>
        <taxon>Conoideocrella</taxon>
    </lineage>
</organism>
<dbReference type="InterPro" id="IPR056884">
    <property type="entry name" value="NPHP3-like_N"/>
</dbReference>
<dbReference type="PANTHER" id="PTHR10039">
    <property type="entry name" value="AMELOGENIN"/>
    <property type="match status" value="1"/>
</dbReference>
<evidence type="ECO:0000256" key="2">
    <source>
        <dbReference type="PROSITE-ProRule" id="PRU00023"/>
    </source>
</evidence>
<sequence length="1314" mass="147198">MADRLTVDLDFFGLTPLADPEDNAAVDIIAVTGLAGHAFESWKSRGYQDMWLRDFLPESIPNARILTYGYDTKLPGSQSNASIVELSRRLLESIKTTRDAARQIRPLILIGHGLGGLVVKQALVQAFEGDLGDEAVFMSCYAVVFFAVPNRGLDNRSLMTMVKGQPNEDLVRNLSGDSAFSRLLHERFYSLFGLNGSRIISVFETLTTPTVEWSWKTTAWERTGPSVMIVPHTSAIYAGSNEKHFDQLSINANHSDIVKFSDQSDQNYSIIERKIKELVAAGLDVIEERFTSHIREAKSKILHQGRSWFLKDERLRAWQVNDKSSILRIEGSAGRGKTILTKLILTHLEQLSPNPSSPALVIYFFFYNQDDNYRTVSAALRSLIKQLLSVRGAFQIISHSADIENSAMTEDYLWGILEDLLRAPVFNTIYCIIDALDECHDRHRLLAFIKKLVQPPTSARGRFPVLKVLAVSRPMVELSRELDQFPVIQLKANPHDLEIFIRREVGALKLDVELHEKAIELLIGRAEQTFLWISIVMKRLRTTTALLSRASLTQIISETPSDPTQLYEDIIGKIIKDKDMAAQKLLMWVAFSRRALSLEELEEALAIQEDSNSKAYTEQYTIRLTDYAVRNTVGVILEITADNKVYLIHQSAKDFLLKSGHLASVEFCRGLLPGVYLAKMCMTNLCFKDFETGCCRNPASLQERNHRHPLLRYAARNWHHHIGAEDNAKKLTKLVYQLTEPRSPALLTWGEAAGIEDLDKAANTWDVAIKADIPWLAEFQLRGDVITEEMVKKAAGRGLAGWDSRERLIRNCDNHFGERAVLAIVQHFDRVMVRLLLDNHGPVVASHALLSAATINRQYGGLVMGLLLDSRYTIVVTTNIVELAETNKVSGSDVLKLLLRHSSVHFPEDAVAMVAARFGPEMMKIWLSSNEDIKVTEMIFEAAMGNRLSGGEISTLLLEHQHQAFQITKEAVNTIATQFGRGTMAALLENRGQDVHITEEVMRAAAGNRQNGREVMGVLLDHRGDEIIITEEVMKTAAENEFRGREVMGVLLDRRGDEIIITEEVIEAAAANKHCGREVIELLLDRHGDKITITEEVIQAAAASKNYGKEVMELLLDRRGDEIIITEEVIKAAAANELHGKKVLELLLDRREVETLSSITEEIIFIAARCGQVGVLDLVSRQSCLASVQNEWRCIAKFYNAAKSGDVRCIEQLIRDGTKPDTKNIKGETPLWAAAFWGRDNVVKVLAPRLDVNVNSLSISGRSPLFWPSVYGNERVVAVLMEAGADPHIADENGDTAITLARQYRKKVVKMLEQ</sequence>
<dbReference type="Gene3D" id="3.40.50.1820">
    <property type="entry name" value="alpha/beta hydrolase"/>
    <property type="match status" value="1"/>
</dbReference>
<dbReference type="Gene3D" id="1.20.5.340">
    <property type="match status" value="3"/>
</dbReference>
<gene>
    <name evidence="4" type="ORF">QQS21_011558</name>
</gene>
<comment type="caution">
    <text evidence="4">The sequence shown here is derived from an EMBL/GenBank/DDBJ whole genome shotgun (WGS) entry which is preliminary data.</text>
</comment>
<protein>
    <recommendedName>
        <fullName evidence="3">NACHT domain-containing protein</fullName>
    </recommendedName>
</protein>
<dbReference type="InterPro" id="IPR027417">
    <property type="entry name" value="P-loop_NTPase"/>
</dbReference>
<evidence type="ECO:0000256" key="1">
    <source>
        <dbReference type="ARBA" id="ARBA00022737"/>
    </source>
</evidence>
<dbReference type="PROSITE" id="PS50837">
    <property type="entry name" value="NACHT"/>
    <property type="match status" value="1"/>
</dbReference>
<dbReference type="SUPFAM" id="SSF53474">
    <property type="entry name" value="alpha/beta-Hydrolases"/>
    <property type="match status" value="1"/>
</dbReference>
<dbReference type="InterPro" id="IPR055530">
    <property type="entry name" value="DUF7104"/>
</dbReference>
<dbReference type="Proteomes" id="UP001251528">
    <property type="component" value="Unassembled WGS sequence"/>
</dbReference>
<dbReference type="InterPro" id="IPR036770">
    <property type="entry name" value="Ankyrin_rpt-contain_sf"/>
</dbReference>
<dbReference type="SUPFAM" id="SSF48403">
    <property type="entry name" value="Ankyrin repeat"/>
    <property type="match status" value="1"/>
</dbReference>
<dbReference type="Pfam" id="PF12796">
    <property type="entry name" value="Ank_2"/>
    <property type="match status" value="1"/>
</dbReference>
<feature type="repeat" description="ANK" evidence="2">
    <location>
        <begin position="1260"/>
        <end position="1292"/>
    </location>
</feature>
<keyword evidence="2" id="KW-0040">ANK repeat</keyword>
<dbReference type="PROSITE" id="PS50088">
    <property type="entry name" value="ANK_REPEAT"/>
    <property type="match status" value="1"/>
</dbReference>
<dbReference type="InterPro" id="IPR054471">
    <property type="entry name" value="GPIID_WHD"/>
</dbReference>
<dbReference type="Pfam" id="PF24883">
    <property type="entry name" value="NPHP3_N"/>
    <property type="match status" value="1"/>
</dbReference>
<reference evidence="4" key="1">
    <citation type="submission" date="2023-06" db="EMBL/GenBank/DDBJ databases">
        <title>Conoideocrella luteorostrata (Hypocreales: Clavicipitaceae), a potential biocontrol fungus for elongate hemlock scale in United States Christmas tree production areas.</title>
        <authorList>
            <person name="Barrett H."/>
            <person name="Lovett B."/>
            <person name="Macias A.M."/>
            <person name="Stajich J.E."/>
            <person name="Kasson M.T."/>
        </authorList>
    </citation>
    <scope>NUCLEOTIDE SEQUENCE</scope>
    <source>
        <strain evidence="4">ARSEF 14590</strain>
    </source>
</reference>